<dbReference type="FunFam" id="1.10.340.40:FF:000001">
    <property type="entry name" value="Nuclear polyadenylated RNA-binding protein nab2"/>
    <property type="match status" value="1"/>
</dbReference>
<dbReference type="FunFam" id="4.10.1000.30:FF:000002">
    <property type="entry name" value="Nuclear polyadenylated RNA-binding protein Nab2"/>
    <property type="match status" value="1"/>
</dbReference>
<feature type="domain" description="Nab2-like CCCH zinc finger" evidence="9">
    <location>
        <begin position="473"/>
        <end position="492"/>
    </location>
</feature>
<dbReference type="Gene3D" id="1.10.340.40">
    <property type="entry name" value="Nuclear abundant poly(A) RNA-bind protein 2, N-terminal domain"/>
    <property type="match status" value="1"/>
</dbReference>
<evidence type="ECO:0000256" key="8">
    <source>
        <dbReference type="SAM" id="MobiDB-lite"/>
    </source>
</evidence>
<dbReference type="FunFam" id="4.10.1000.40:FF:000002">
    <property type="entry name" value="Nuclear polyadenylated RNA-binding protein Nab2"/>
    <property type="match status" value="1"/>
</dbReference>
<keyword evidence="5" id="KW-0863">Zinc-finger</keyword>
<keyword evidence="7" id="KW-0539">Nucleus</keyword>
<dbReference type="PANTHER" id="PTHR14738">
    <property type="entry name" value="ZINC FINGER CCCH DOMAIN-CONTAINING PROTEIN 14"/>
    <property type="match status" value="1"/>
</dbReference>
<dbReference type="Proteomes" id="UP000663671">
    <property type="component" value="Chromosome 3"/>
</dbReference>
<dbReference type="PANTHER" id="PTHR14738:SF29">
    <property type="entry name" value="ZINC FINGER CCCH DOMAIN-CONTAINING PROTEIN 14"/>
    <property type="match status" value="1"/>
</dbReference>
<dbReference type="VEuPathDB" id="FungiDB:I7I51_07042"/>
<keyword evidence="4" id="KW-0677">Repeat</keyword>
<evidence type="ECO:0000256" key="1">
    <source>
        <dbReference type="ARBA" id="ARBA00004123"/>
    </source>
</evidence>
<evidence type="ECO:0000256" key="3">
    <source>
        <dbReference type="ARBA" id="ARBA00022723"/>
    </source>
</evidence>
<feature type="compositionally biased region" description="Low complexity" evidence="8">
    <location>
        <begin position="103"/>
        <end position="118"/>
    </location>
</feature>
<feature type="compositionally biased region" description="Basic and acidic residues" evidence="8">
    <location>
        <begin position="172"/>
        <end position="181"/>
    </location>
</feature>
<evidence type="ECO:0000256" key="7">
    <source>
        <dbReference type="ARBA" id="ARBA00023242"/>
    </source>
</evidence>
<dbReference type="GO" id="GO:0005634">
    <property type="term" value="C:nucleus"/>
    <property type="evidence" value="ECO:0007669"/>
    <property type="project" value="UniProtKB-SubCell"/>
</dbReference>
<sequence length="550" mass="59675">MSVSIKLGTPLAEALNEAVQPKLVDVGWSTGGGDDSALAEYVILMLVNGKTQDQIATELANDLLSLGPEDTEAADFAKWLFEKVHELNNKINGVSAETEQQKQSQVIPSISEQQSSSSLPAGTGDFRDSEMSGDVTNEGQDGNIPTGPKAARNLKQQQQGGRGRIMRQINKTMDRQNDSVLHRVRSHQGSERINSHSRDPPKGPRAFPGRNGRMLPGGLSGPMGMGMGAGMGMGMGMGMGGGPMPNAVPGMVSLSPQQQMQMMAMLEEQARMMAQIIPGMVPPAINPAFQNGPPPGQQGRSLFDRAEINPHRNQHLGPQEHTNGHSSKFHTPSANADVDMNTSHNAPDSSMDVDAAHETQSAEPGPHTVCRFNLKCTRKDCPYAHQSPAAPEGMVVDVNDECPFGAACKNRKCAARHPSPAQKIEHQSEELCRFFPHCTNPNCTFKHPSMPMCRNGADCTVPSCKYTHLQIPCKFKPCLNRMCPFKHAEGQRGVFADKVWRAGDEEKKEHVSERRFVTDEDGQEELIKPETTVADPSADADEAKGHEIVT</sequence>
<evidence type="ECO:0000256" key="5">
    <source>
        <dbReference type="ARBA" id="ARBA00022771"/>
    </source>
</evidence>
<dbReference type="OrthoDB" id="438553at2759"/>
<accession>A0A8A1MJW5</accession>
<dbReference type="Gene3D" id="4.10.1000.30">
    <property type="match status" value="1"/>
</dbReference>
<dbReference type="GO" id="GO:0008143">
    <property type="term" value="F:poly(A) binding"/>
    <property type="evidence" value="ECO:0007669"/>
    <property type="project" value="InterPro"/>
</dbReference>
<feature type="region of interest" description="Disordered" evidence="8">
    <location>
        <begin position="312"/>
        <end position="365"/>
    </location>
</feature>
<dbReference type="InterPro" id="IPR055046">
    <property type="entry name" value="Nab2-like_Znf-CCCH"/>
</dbReference>
<feature type="region of interest" description="Disordered" evidence="8">
    <location>
        <begin position="519"/>
        <end position="550"/>
    </location>
</feature>
<keyword evidence="3" id="KW-0479">Metal-binding</keyword>
<dbReference type="InterPro" id="IPR043094">
    <property type="entry name" value="Nab2/ZC3H14_N_sf"/>
</dbReference>
<feature type="compositionally biased region" description="Polar residues" evidence="8">
    <location>
        <begin position="320"/>
        <end position="348"/>
    </location>
</feature>
<evidence type="ECO:0000313" key="10">
    <source>
        <dbReference type="EMBL" id="QSS66189.1"/>
    </source>
</evidence>
<reference evidence="10" key="1">
    <citation type="submission" date="2021-01" db="EMBL/GenBank/DDBJ databases">
        <title>Chromosome-level genome assembly of a human fungal pathogen reveals clustering of transcriptionally co-regulated genes.</title>
        <authorList>
            <person name="Voorhies M."/>
            <person name="Cohen S."/>
            <person name="Shea T.P."/>
            <person name="Petrus S."/>
            <person name="Munoz J.F."/>
            <person name="Poplawski S."/>
            <person name="Goldman W.E."/>
            <person name="Michael T."/>
            <person name="Cuomo C.A."/>
            <person name="Sil A."/>
            <person name="Beyhan S."/>
        </authorList>
    </citation>
    <scope>NUCLEOTIDE SEQUENCE</scope>
    <source>
        <strain evidence="10">WU24</strain>
    </source>
</reference>
<feature type="region of interest" description="Disordered" evidence="8">
    <location>
        <begin position="96"/>
        <end position="212"/>
    </location>
</feature>
<dbReference type="AlphaFoldDB" id="A0A8A1MJW5"/>
<protein>
    <submittedName>
        <fullName evidence="10">Nuclear polyadenylated RNA-binding protein NAB2</fullName>
    </submittedName>
</protein>
<dbReference type="GO" id="GO:0043488">
    <property type="term" value="P:regulation of mRNA stability"/>
    <property type="evidence" value="ECO:0007669"/>
    <property type="project" value="InterPro"/>
</dbReference>
<feature type="compositionally biased region" description="Basic and acidic residues" evidence="8">
    <location>
        <begin position="188"/>
        <end position="202"/>
    </location>
</feature>
<dbReference type="GO" id="GO:0005737">
    <property type="term" value="C:cytoplasm"/>
    <property type="evidence" value="ECO:0007669"/>
    <property type="project" value="TreeGrafter"/>
</dbReference>
<comment type="similarity">
    <text evidence="2">Belongs to the ZC3H14 family.</text>
</comment>
<feature type="compositionally biased region" description="Basic and acidic residues" evidence="8">
    <location>
        <begin position="541"/>
        <end position="550"/>
    </location>
</feature>
<evidence type="ECO:0000313" key="11">
    <source>
        <dbReference type="Proteomes" id="UP000663671"/>
    </source>
</evidence>
<organism evidence="10 11">
    <name type="scientific">Ajellomyces capsulatus</name>
    <name type="common">Darling's disease fungus</name>
    <name type="synonym">Histoplasma capsulatum</name>
    <dbReference type="NCBI Taxonomy" id="5037"/>
    <lineage>
        <taxon>Eukaryota</taxon>
        <taxon>Fungi</taxon>
        <taxon>Dikarya</taxon>
        <taxon>Ascomycota</taxon>
        <taxon>Pezizomycotina</taxon>
        <taxon>Eurotiomycetes</taxon>
        <taxon>Eurotiomycetidae</taxon>
        <taxon>Onygenales</taxon>
        <taxon>Ajellomycetaceae</taxon>
        <taxon>Histoplasma</taxon>
    </lineage>
</organism>
<name>A0A8A1MJW5_AJECA</name>
<dbReference type="EMBL" id="CP069115">
    <property type="protein sequence ID" value="QSS66189.1"/>
    <property type="molecule type" value="Genomic_DNA"/>
</dbReference>
<dbReference type="Gene3D" id="4.10.1000.40">
    <property type="match status" value="1"/>
</dbReference>
<proteinExistence type="inferred from homology"/>
<dbReference type="GO" id="GO:0008270">
    <property type="term" value="F:zinc ion binding"/>
    <property type="evidence" value="ECO:0007669"/>
    <property type="project" value="UniProtKB-KW"/>
</dbReference>
<keyword evidence="6" id="KW-0862">Zinc</keyword>
<evidence type="ECO:0000256" key="2">
    <source>
        <dbReference type="ARBA" id="ARBA00008423"/>
    </source>
</evidence>
<evidence type="ECO:0000256" key="4">
    <source>
        <dbReference type="ARBA" id="ARBA00022737"/>
    </source>
</evidence>
<dbReference type="InterPro" id="IPR040366">
    <property type="entry name" value="Nab2/ZC3H14"/>
</dbReference>
<dbReference type="Pfam" id="PF22683">
    <property type="entry name" value="Nab2-like_zf-CCCH"/>
    <property type="match status" value="1"/>
</dbReference>
<evidence type="ECO:0000256" key="6">
    <source>
        <dbReference type="ARBA" id="ARBA00022833"/>
    </source>
</evidence>
<gene>
    <name evidence="10" type="primary">NAB2</name>
    <name evidence="10" type="ORF">I7I51_07042</name>
</gene>
<dbReference type="Pfam" id="PF14608">
    <property type="entry name" value="zf-CCCH_2"/>
    <property type="match status" value="3"/>
</dbReference>
<evidence type="ECO:0000259" key="9">
    <source>
        <dbReference type="Pfam" id="PF22683"/>
    </source>
</evidence>
<comment type="subcellular location">
    <subcellularLocation>
        <location evidence="1">Nucleus</location>
    </subcellularLocation>
</comment>